<name>A0ACC2T504_9FUNG</name>
<reference evidence="1" key="1">
    <citation type="submission" date="2022-04" db="EMBL/GenBank/DDBJ databases">
        <title>Genome of the entomopathogenic fungus Entomophthora muscae.</title>
        <authorList>
            <person name="Elya C."/>
            <person name="Lovett B.R."/>
            <person name="Lee E."/>
            <person name="Macias A.M."/>
            <person name="Hajek A.E."/>
            <person name="De Bivort B.L."/>
            <person name="Kasson M.T."/>
            <person name="De Fine Licht H.H."/>
            <person name="Stajich J.E."/>
        </authorList>
    </citation>
    <scope>NUCLEOTIDE SEQUENCE</scope>
    <source>
        <strain evidence="1">Berkeley</strain>
    </source>
</reference>
<evidence type="ECO:0000313" key="2">
    <source>
        <dbReference type="Proteomes" id="UP001165960"/>
    </source>
</evidence>
<organism evidence="1 2">
    <name type="scientific">Entomophthora muscae</name>
    <dbReference type="NCBI Taxonomy" id="34485"/>
    <lineage>
        <taxon>Eukaryota</taxon>
        <taxon>Fungi</taxon>
        <taxon>Fungi incertae sedis</taxon>
        <taxon>Zoopagomycota</taxon>
        <taxon>Entomophthoromycotina</taxon>
        <taxon>Entomophthoromycetes</taxon>
        <taxon>Entomophthorales</taxon>
        <taxon>Entomophthoraceae</taxon>
        <taxon>Entomophthora</taxon>
    </lineage>
</organism>
<keyword evidence="2" id="KW-1185">Reference proteome</keyword>
<dbReference type="EMBL" id="QTSX02003615">
    <property type="protein sequence ID" value="KAJ9069665.1"/>
    <property type="molecule type" value="Genomic_DNA"/>
</dbReference>
<protein>
    <submittedName>
        <fullName evidence="1">Uncharacterized protein</fullName>
    </submittedName>
</protein>
<comment type="caution">
    <text evidence="1">The sequence shown here is derived from an EMBL/GenBank/DDBJ whole genome shotgun (WGS) entry which is preliminary data.</text>
</comment>
<accession>A0ACC2T504</accession>
<dbReference type="Proteomes" id="UP001165960">
    <property type="component" value="Unassembled WGS sequence"/>
</dbReference>
<evidence type="ECO:0000313" key="1">
    <source>
        <dbReference type="EMBL" id="KAJ9069665.1"/>
    </source>
</evidence>
<sequence>MKIYVIFMQLPFFGRAWYEGEQDFFNSVSYKGPGQVSTLVTPDFSGFVNRNHKVMLDSEMWWSDDSTAKKLNSNEIKELKRALPISRHFTLNSRRFTTIIEHIEINISKSVYNPKLMACPPKGECLVPSSTEVFYRWTVYCSMYKSESYWNALLAGFFPQGHFKNKNPLKFKFKPKDQGIWSLYFKPVNLIVNGTVTESIGKLSTPVPFTAIFPVSTGKELFGIFGQENHCITPHTTLENDLSPEYLDPLRKVYCENTTDYLVYNDH</sequence>
<proteinExistence type="predicted"/>
<gene>
    <name evidence="1" type="ORF">DSO57_1016142</name>
</gene>